<dbReference type="HOGENOM" id="CLU_2149353_0_0_1"/>
<evidence type="ECO:0000313" key="2">
    <source>
        <dbReference type="Proteomes" id="UP000032141"/>
    </source>
</evidence>
<sequence length="112" mass="12146">MLTTPPHQLLWSQPINPTKQRNISNHVTNRGTLEVIAEDTVDVAVTTTIINDHNTKTGECNPPSGTIRTATGWVLPTNSTLGVQTLTVALHQEASTKASTKELSHHNNMTPT</sequence>
<reference evidence="1 2" key="1">
    <citation type="journal article" date="2014" name="Genome Biol.">
        <title>Transcriptome and methylome profiling reveals relics of genome dominance in the mesopolyploid Brassica oleracea.</title>
        <authorList>
            <person name="Parkin I.A."/>
            <person name="Koh C."/>
            <person name="Tang H."/>
            <person name="Robinson S.J."/>
            <person name="Kagale S."/>
            <person name="Clarke W.E."/>
            <person name="Town C.D."/>
            <person name="Nixon J."/>
            <person name="Krishnakumar V."/>
            <person name="Bidwell S.L."/>
            <person name="Denoeud F."/>
            <person name="Belcram H."/>
            <person name="Links M.G."/>
            <person name="Just J."/>
            <person name="Clarke C."/>
            <person name="Bender T."/>
            <person name="Huebert T."/>
            <person name="Mason A.S."/>
            <person name="Pires J.C."/>
            <person name="Barker G."/>
            <person name="Moore J."/>
            <person name="Walley P.G."/>
            <person name="Manoli S."/>
            <person name="Batley J."/>
            <person name="Edwards D."/>
            <person name="Nelson M.N."/>
            <person name="Wang X."/>
            <person name="Paterson A.H."/>
            <person name="King G."/>
            <person name="Bancroft I."/>
            <person name="Chalhoub B."/>
            <person name="Sharpe A.G."/>
        </authorList>
    </citation>
    <scope>NUCLEOTIDE SEQUENCE</scope>
    <source>
        <strain evidence="1 2">cv. TO1000</strain>
    </source>
</reference>
<dbReference type="Gramene" id="Bo7g107220.1">
    <property type="protein sequence ID" value="Bo7g107220.1"/>
    <property type="gene ID" value="Bo7g107220"/>
</dbReference>
<evidence type="ECO:0000313" key="1">
    <source>
        <dbReference type="EnsemblPlants" id="Bo7g107220.1"/>
    </source>
</evidence>
<organism evidence="1 2">
    <name type="scientific">Brassica oleracea var. oleracea</name>
    <dbReference type="NCBI Taxonomy" id="109376"/>
    <lineage>
        <taxon>Eukaryota</taxon>
        <taxon>Viridiplantae</taxon>
        <taxon>Streptophyta</taxon>
        <taxon>Embryophyta</taxon>
        <taxon>Tracheophyta</taxon>
        <taxon>Spermatophyta</taxon>
        <taxon>Magnoliopsida</taxon>
        <taxon>eudicotyledons</taxon>
        <taxon>Gunneridae</taxon>
        <taxon>Pentapetalae</taxon>
        <taxon>rosids</taxon>
        <taxon>malvids</taxon>
        <taxon>Brassicales</taxon>
        <taxon>Brassicaceae</taxon>
        <taxon>Brassiceae</taxon>
        <taxon>Brassica</taxon>
    </lineage>
</organism>
<dbReference type="Proteomes" id="UP000032141">
    <property type="component" value="Chromosome C7"/>
</dbReference>
<protein>
    <submittedName>
        <fullName evidence="1">Uncharacterized protein</fullName>
    </submittedName>
</protein>
<dbReference type="EnsemblPlants" id="Bo7g107220.1">
    <property type="protein sequence ID" value="Bo7g107220.1"/>
    <property type="gene ID" value="Bo7g107220"/>
</dbReference>
<name>A0A0D3DF74_BRAOL</name>
<dbReference type="AlphaFoldDB" id="A0A0D3DF74"/>
<proteinExistence type="predicted"/>
<reference evidence="1" key="2">
    <citation type="submission" date="2015-03" db="UniProtKB">
        <authorList>
            <consortium name="EnsemblPlants"/>
        </authorList>
    </citation>
    <scope>IDENTIFICATION</scope>
</reference>
<accession>A0A0D3DF74</accession>
<keyword evidence="2" id="KW-1185">Reference proteome</keyword>